<name>A0AB73M673_9LEPT</name>
<accession>A0AB73M673</accession>
<protein>
    <submittedName>
        <fullName evidence="1">Uncharacterized protein</fullName>
    </submittedName>
</protein>
<organism evidence="1 2">
    <name type="scientific">Leptospira santarosai</name>
    <dbReference type="NCBI Taxonomy" id="28183"/>
    <lineage>
        <taxon>Bacteria</taxon>
        <taxon>Pseudomonadati</taxon>
        <taxon>Spirochaetota</taxon>
        <taxon>Spirochaetia</taxon>
        <taxon>Leptospirales</taxon>
        <taxon>Leptospiraceae</taxon>
        <taxon>Leptospira</taxon>
    </lineage>
</organism>
<proteinExistence type="predicted"/>
<dbReference type="AlphaFoldDB" id="A0AB73M673"/>
<dbReference type="Proteomes" id="UP000189337">
    <property type="component" value="Unassembled WGS sequence"/>
</dbReference>
<reference evidence="1 2" key="1">
    <citation type="submission" date="2017-01" db="EMBL/GenBank/DDBJ databases">
        <title>Comparative genomic analysis of Brazilian Leptospira santarosai.</title>
        <authorList>
            <person name="Moreno L.Z."/>
            <person name="Miraglia F."/>
            <person name="Kremer F.S."/>
            <person name="Eslabao M.R."/>
            <person name="Lilenbaum W."/>
            <person name="Dellagostin O.A."/>
            <person name="Moreno A.M."/>
        </authorList>
    </citation>
    <scope>NUCLEOTIDE SEQUENCE [LARGE SCALE GENOMIC DNA]</scope>
    <source>
        <strain evidence="1 2">M52/8-19</strain>
    </source>
</reference>
<dbReference type="GeneID" id="29739275"/>
<dbReference type="RefSeq" id="WP_004469606.1">
    <property type="nucleotide sequence ID" value="NZ_CP028370.1"/>
</dbReference>
<dbReference type="EMBL" id="MTSU01000001">
    <property type="protein sequence ID" value="ONF94534.1"/>
    <property type="molecule type" value="Genomic_DNA"/>
</dbReference>
<sequence>MRAPISYKIEFYRVVVPTRLSFFEKEKIEVAIFGFERVFDFKTPASKPYELSFDSFIESKSSHKLRLLGRFKTFFVVSSQWEFPHHTLPKIWVCSE</sequence>
<comment type="caution">
    <text evidence="1">The sequence shown here is derived from an EMBL/GenBank/DDBJ whole genome shotgun (WGS) entry which is preliminary data.</text>
</comment>
<evidence type="ECO:0000313" key="2">
    <source>
        <dbReference type="Proteomes" id="UP000189337"/>
    </source>
</evidence>
<evidence type="ECO:0000313" key="1">
    <source>
        <dbReference type="EMBL" id="ONF94534.1"/>
    </source>
</evidence>
<gene>
    <name evidence="1" type="ORF">BWD14_00325</name>
</gene>